<dbReference type="Proteomes" id="UP001428290">
    <property type="component" value="Unassembled WGS sequence"/>
</dbReference>
<keyword evidence="6 14" id="KW-0808">Transferase</keyword>
<dbReference type="InterPro" id="IPR000794">
    <property type="entry name" value="Beta-ketoacyl_synthase"/>
</dbReference>
<proteinExistence type="inferred from homology"/>
<evidence type="ECO:0000256" key="1">
    <source>
        <dbReference type="ARBA" id="ARBA00005194"/>
    </source>
</evidence>
<dbReference type="InterPro" id="IPR018201">
    <property type="entry name" value="Ketoacyl_synth_AS"/>
</dbReference>
<keyword evidence="10 14" id="KW-0012">Acyltransferase</keyword>
<evidence type="ECO:0000256" key="6">
    <source>
        <dbReference type="ARBA" id="ARBA00022679"/>
    </source>
</evidence>
<dbReference type="Gene3D" id="3.40.47.10">
    <property type="match status" value="1"/>
</dbReference>
<evidence type="ECO:0000256" key="4">
    <source>
        <dbReference type="ARBA" id="ARBA00014657"/>
    </source>
</evidence>
<evidence type="ECO:0000256" key="13">
    <source>
        <dbReference type="ARBA" id="ARBA00047659"/>
    </source>
</evidence>
<comment type="caution">
    <text evidence="17">The sequence shown here is derived from an EMBL/GenBank/DDBJ whole genome shotgun (WGS) entry which is preliminary data.</text>
</comment>
<dbReference type="EMBL" id="BAABRU010000051">
    <property type="protein sequence ID" value="GAA5531454.1"/>
    <property type="molecule type" value="Genomic_DNA"/>
</dbReference>
<name>A0ABP9X7W0_9CHLR</name>
<evidence type="ECO:0000256" key="9">
    <source>
        <dbReference type="ARBA" id="ARBA00023160"/>
    </source>
</evidence>
<reference evidence="17 18" key="1">
    <citation type="submission" date="2024-02" db="EMBL/GenBank/DDBJ databases">
        <title>Herpetosiphon gulosus NBRC 112829.</title>
        <authorList>
            <person name="Ichikawa N."/>
            <person name="Katano-Makiyama Y."/>
            <person name="Hidaka K."/>
        </authorList>
    </citation>
    <scope>NUCLEOTIDE SEQUENCE [LARGE SCALE GENOMIC DNA]</scope>
    <source>
        <strain evidence="17 18">NBRC 112829</strain>
    </source>
</reference>
<evidence type="ECO:0000256" key="10">
    <source>
        <dbReference type="ARBA" id="ARBA00023315"/>
    </source>
</evidence>
<dbReference type="InterPro" id="IPR017568">
    <property type="entry name" value="3-oxoacyl-ACP_synth-2"/>
</dbReference>
<sequence length="422" mass="43453">MRRVVITGMGIVSPLGCGVDLVWQRLLAGQSGIGPLPEQISAGLASTIGGMVPSLADDPQAGFEPSAVANSKELRKMDRFIVLGLAAAAEALQQAQWQPQTTEAQERTATLIASCVGGFSTITQAVRTLDSKGPQRLSPFTVPAFLINLAAGHISIRYGFRGPIAAPVTACAASLQAIGDGARLIHSGEADVAVCGGTEAALDPVSLGGFAAARALATEFNDRPSLASRPFDQARDGFVMSEGAGVLVLEDLDHALARGATPLVELVGYGTTADAYHITSGPEDGSGAARAMRLALRQAQISASDVQHLNAHATSTQVGDRGELAAIKQVFGENSGLVVSATKSSTGHLLGAAGAVEAIFTALAIRDQIAPATLNLEDPDPASVGIDLVAKEPRPMPIEYALSNGFGFGGVNASLIFKRWQS</sequence>
<keyword evidence="5 14" id="KW-0444">Lipid biosynthesis</keyword>
<comment type="pathway">
    <text evidence="1 14">Lipid metabolism; fatty acid biosynthesis.</text>
</comment>
<evidence type="ECO:0000256" key="8">
    <source>
        <dbReference type="ARBA" id="ARBA00023098"/>
    </source>
</evidence>
<dbReference type="InterPro" id="IPR016039">
    <property type="entry name" value="Thiolase-like"/>
</dbReference>
<feature type="domain" description="Ketosynthase family 3 (KS3)" evidence="16">
    <location>
        <begin position="1"/>
        <end position="419"/>
    </location>
</feature>
<dbReference type="NCBIfam" id="NF004970">
    <property type="entry name" value="PRK06333.1"/>
    <property type="match status" value="1"/>
</dbReference>
<dbReference type="PROSITE" id="PS00606">
    <property type="entry name" value="KS3_1"/>
    <property type="match status" value="1"/>
</dbReference>
<evidence type="ECO:0000256" key="12">
    <source>
        <dbReference type="ARBA" id="ARBA00047318"/>
    </source>
</evidence>
<evidence type="ECO:0000256" key="5">
    <source>
        <dbReference type="ARBA" id="ARBA00022516"/>
    </source>
</evidence>
<evidence type="ECO:0000259" key="16">
    <source>
        <dbReference type="PROSITE" id="PS52004"/>
    </source>
</evidence>
<dbReference type="Pfam" id="PF00109">
    <property type="entry name" value="ketoacyl-synt"/>
    <property type="match status" value="1"/>
</dbReference>
<evidence type="ECO:0000256" key="2">
    <source>
        <dbReference type="ARBA" id="ARBA00008467"/>
    </source>
</evidence>
<dbReference type="CDD" id="cd00834">
    <property type="entry name" value="KAS_I_II"/>
    <property type="match status" value="1"/>
</dbReference>
<dbReference type="PROSITE" id="PS52004">
    <property type="entry name" value="KS3_2"/>
    <property type="match status" value="1"/>
</dbReference>
<dbReference type="NCBIfam" id="TIGR03150">
    <property type="entry name" value="fabF"/>
    <property type="match status" value="1"/>
</dbReference>
<keyword evidence="7" id="KW-0276">Fatty acid metabolism</keyword>
<dbReference type="Pfam" id="PF02801">
    <property type="entry name" value="Ketoacyl-synt_C"/>
    <property type="match status" value="1"/>
</dbReference>
<keyword evidence="18" id="KW-1185">Reference proteome</keyword>
<dbReference type="EC" id="2.3.1.179" evidence="3 14"/>
<dbReference type="SUPFAM" id="SSF53901">
    <property type="entry name" value="Thiolase-like"/>
    <property type="match status" value="2"/>
</dbReference>
<organism evidence="17 18">
    <name type="scientific">Herpetosiphon gulosus</name>
    <dbReference type="NCBI Taxonomy" id="1973496"/>
    <lineage>
        <taxon>Bacteria</taxon>
        <taxon>Bacillati</taxon>
        <taxon>Chloroflexota</taxon>
        <taxon>Chloroflexia</taxon>
        <taxon>Herpetosiphonales</taxon>
        <taxon>Herpetosiphonaceae</taxon>
        <taxon>Herpetosiphon</taxon>
    </lineage>
</organism>
<keyword evidence="9 14" id="KW-0275">Fatty acid biosynthesis</keyword>
<evidence type="ECO:0000256" key="15">
    <source>
        <dbReference type="RuleBase" id="RU003694"/>
    </source>
</evidence>
<accession>A0ABP9X7W0</accession>
<dbReference type="InterPro" id="IPR014030">
    <property type="entry name" value="Ketoacyl_synth_N"/>
</dbReference>
<gene>
    <name evidence="17" type="primary">fabF_3</name>
    <name evidence="17" type="ORF">Hgul01_05279</name>
</gene>
<keyword evidence="8" id="KW-0443">Lipid metabolism</keyword>
<dbReference type="InterPro" id="IPR020841">
    <property type="entry name" value="PKS_Beta-ketoAc_synthase_dom"/>
</dbReference>
<protein>
    <recommendedName>
        <fullName evidence="4 14">3-oxoacyl-[acyl-carrier-protein] synthase 2</fullName>
        <ecNumber evidence="3 14">2.3.1.179</ecNumber>
    </recommendedName>
</protein>
<evidence type="ECO:0000256" key="14">
    <source>
        <dbReference type="PIRNR" id="PIRNR000447"/>
    </source>
</evidence>
<dbReference type="NCBIfam" id="NF005589">
    <property type="entry name" value="PRK07314.1"/>
    <property type="match status" value="1"/>
</dbReference>
<evidence type="ECO:0000256" key="3">
    <source>
        <dbReference type="ARBA" id="ARBA00012356"/>
    </source>
</evidence>
<dbReference type="InterPro" id="IPR014031">
    <property type="entry name" value="Ketoacyl_synth_C"/>
</dbReference>
<evidence type="ECO:0000313" key="17">
    <source>
        <dbReference type="EMBL" id="GAA5531454.1"/>
    </source>
</evidence>
<comment type="catalytic activity">
    <reaction evidence="12 14">
        <text>(9Z)-hexadecenoyl-[ACP] + malonyl-[ACP] + H(+) = 3-oxo-(11Z)-octadecenoyl-[ACP] + holo-[ACP] + CO2</text>
        <dbReference type="Rhea" id="RHEA:55040"/>
        <dbReference type="Rhea" id="RHEA-COMP:9623"/>
        <dbReference type="Rhea" id="RHEA-COMP:9685"/>
        <dbReference type="Rhea" id="RHEA-COMP:10800"/>
        <dbReference type="Rhea" id="RHEA-COMP:14074"/>
        <dbReference type="ChEBI" id="CHEBI:15378"/>
        <dbReference type="ChEBI" id="CHEBI:16526"/>
        <dbReference type="ChEBI" id="CHEBI:64479"/>
        <dbReference type="ChEBI" id="CHEBI:78449"/>
        <dbReference type="ChEBI" id="CHEBI:83989"/>
        <dbReference type="ChEBI" id="CHEBI:138538"/>
        <dbReference type="EC" id="2.3.1.179"/>
    </reaction>
</comment>
<dbReference type="PANTHER" id="PTHR11712">
    <property type="entry name" value="POLYKETIDE SYNTHASE-RELATED"/>
    <property type="match status" value="1"/>
</dbReference>
<dbReference type="RefSeq" id="WP_345725007.1">
    <property type="nucleotide sequence ID" value="NZ_BAABRU010000051.1"/>
</dbReference>
<comment type="catalytic activity">
    <reaction evidence="13 14">
        <text>a fatty acyl-[ACP] + malonyl-[ACP] + H(+) = a 3-oxoacyl-[ACP] + holo-[ACP] + CO2</text>
        <dbReference type="Rhea" id="RHEA:22836"/>
        <dbReference type="Rhea" id="RHEA-COMP:9623"/>
        <dbReference type="Rhea" id="RHEA-COMP:9685"/>
        <dbReference type="Rhea" id="RHEA-COMP:9916"/>
        <dbReference type="Rhea" id="RHEA-COMP:14125"/>
        <dbReference type="ChEBI" id="CHEBI:15378"/>
        <dbReference type="ChEBI" id="CHEBI:16526"/>
        <dbReference type="ChEBI" id="CHEBI:64479"/>
        <dbReference type="ChEBI" id="CHEBI:78449"/>
        <dbReference type="ChEBI" id="CHEBI:78776"/>
        <dbReference type="ChEBI" id="CHEBI:138651"/>
    </reaction>
</comment>
<dbReference type="PIRSF" id="PIRSF000447">
    <property type="entry name" value="KAS_II"/>
    <property type="match status" value="1"/>
</dbReference>
<evidence type="ECO:0000256" key="7">
    <source>
        <dbReference type="ARBA" id="ARBA00022832"/>
    </source>
</evidence>
<comment type="function">
    <text evidence="11 14">Involved in the type II fatty acid elongation cycle. Catalyzes the elongation of a wide range of acyl-ACP by the addition of two carbons from malonyl-ACP to an acyl acceptor. Can efficiently catalyze the conversion of palmitoleoyl-ACP (cis-hexadec-9-enoyl-ACP) to cis-vaccenoyl-ACP (cis-octadec-11-enoyl-ACP), an essential step in the thermal regulation of fatty acid composition.</text>
</comment>
<dbReference type="SMART" id="SM00825">
    <property type="entry name" value="PKS_KS"/>
    <property type="match status" value="1"/>
</dbReference>
<dbReference type="PANTHER" id="PTHR11712:SF321">
    <property type="entry name" value="3-OXOACYL-[ACYL-CARRIER-PROTEIN] SYNTHASE 2"/>
    <property type="match status" value="1"/>
</dbReference>
<evidence type="ECO:0000256" key="11">
    <source>
        <dbReference type="ARBA" id="ARBA00024006"/>
    </source>
</evidence>
<comment type="similarity">
    <text evidence="2 14 15">Belongs to the thiolase-like superfamily. Beta-ketoacyl-ACP synthases family.</text>
</comment>
<evidence type="ECO:0000313" key="18">
    <source>
        <dbReference type="Proteomes" id="UP001428290"/>
    </source>
</evidence>